<feature type="non-terminal residue" evidence="2">
    <location>
        <position position="109"/>
    </location>
</feature>
<sequence length="109" mass="12119">MIRSPRQFLCEFLLVSAFLLVGWTYVSDLYLESLLGGVNLGLWFANTSIYLRSGEPLFQGVACPDVIAAAALFTASSSRSLRWRLRGVVVSLSILWFLQAALIVLELHL</sequence>
<gene>
    <name evidence="2" type="ORF">METZ01_LOCUS380840</name>
</gene>
<keyword evidence="1" id="KW-1133">Transmembrane helix</keyword>
<keyword evidence="1" id="KW-0472">Membrane</keyword>
<proteinExistence type="predicted"/>
<evidence type="ECO:0000313" key="2">
    <source>
        <dbReference type="EMBL" id="SVD27986.1"/>
    </source>
</evidence>
<feature type="transmembrane region" description="Helical" evidence="1">
    <location>
        <begin position="57"/>
        <end position="75"/>
    </location>
</feature>
<feature type="transmembrane region" description="Helical" evidence="1">
    <location>
        <begin position="7"/>
        <end position="26"/>
    </location>
</feature>
<keyword evidence="1" id="KW-0812">Transmembrane</keyword>
<name>A0A382U0Z3_9ZZZZ</name>
<protein>
    <submittedName>
        <fullName evidence="2">Uncharacterized protein</fullName>
    </submittedName>
</protein>
<dbReference type="EMBL" id="UINC01140688">
    <property type="protein sequence ID" value="SVD27986.1"/>
    <property type="molecule type" value="Genomic_DNA"/>
</dbReference>
<feature type="transmembrane region" description="Helical" evidence="1">
    <location>
        <begin position="87"/>
        <end position="105"/>
    </location>
</feature>
<organism evidence="2">
    <name type="scientific">marine metagenome</name>
    <dbReference type="NCBI Taxonomy" id="408172"/>
    <lineage>
        <taxon>unclassified sequences</taxon>
        <taxon>metagenomes</taxon>
        <taxon>ecological metagenomes</taxon>
    </lineage>
</organism>
<evidence type="ECO:0000256" key="1">
    <source>
        <dbReference type="SAM" id="Phobius"/>
    </source>
</evidence>
<reference evidence="2" key="1">
    <citation type="submission" date="2018-05" db="EMBL/GenBank/DDBJ databases">
        <authorList>
            <person name="Lanie J.A."/>
            <person name="Ng W.-L."/>
            <person name="Kazmierczak K.M."/>
            <person name="Andrzejewski T.M."/>
            <person name="Davidsen T.M."/>
            <person name="Wayne K.J."/>
            <person name="Tettelin H."/>
            <person name="Glass J.I."/>
            <person name="Rusch D."/>
            <person name="Podicherti R."/>
            <person name="Tsui H.-C.T."/>
            <person name="Winkler M.E."/>
        </authorList>
    </citation>
    <scope>NUCLEOTIDE SEQUENCE</scope>
</reference>
<accession>A0A382U0Z3</accession>
<dbReference type="AlphaFoldDB" id="A0A382U0Z3"/>